<dbReference type="RefSeq" id="WP_006739480.1">
    <property type="nucleotide sequence ID" value="NZ_AEUZ02000001.1"/>
</dbReference>
<keyword evidence="2" id="KW-1185">Reference proteome</keyword>
<dbReference type="Proteomes" id="UP000005388">
    <property type="component" value="Unassembled WGS sequence"/>
</dbReference>
<dbReference type="STRING" id="764291.STRUR_0551"/>
<dbReference type="AlphaFoldDB" id="G5KD32"/>
<gene>
    <name evidence="1" type="ORF">STRUR_0551</name>
</gene>
<organism evidence="1 2">
    <name type="scientific">Streptococcus urinalis 2285-97</name>
    <dbReference type="NCBI Taxonomy" id="764291"/>
    <lineage>
        <taxon>Bacteria</taxon>
        <taxon>Bacillati</taxon>
        <taxon>Bacillota</taxon>
        <taxon>Bacilli</taxon>
        <taxon>Lactobacillales</taxon>
        <taxon>Streptococcaceae</taxon>
        <taxon>Streptococcus</taxon>
    </lineage>
</organism>
<proteinExistence type="predicted"/>
<evidence type="ECO:0000313" key="2">
    <source>
        <dbReference type="Proteomes" id="UP000005388"/>
    </source>
</evidence>
<evidence type="ECO:0000313" key="1">
    <source>
        <dbReference type="EMBL" id="EHJ56735.1"/>
    </source>
</evidence>
<reference evidence="1 2" key="1">
    <citation type="journal article" date="2014" name="Int. J. Syst. Evol. Microbiol.">
        <title>Phylogenomics and the dynamic genome evolution of the genus Streptococcus.</title>
        <authorList>
            <consortium name="The Broad Institute Genome Sequencing Platform"/>
            <person name="Richards V.P."/>
            <person name="Palmer S.R."/>
            <person name="Pavinski Bitar P.D."/>
            <person name="Qin X."/>
            <person name="Weinstock G.M."/>
            <person name="Highlander S.K."/>
            <person name="Town C.D."/>
            <person name="Burne R.A."/>
            <person name="Stanhope M.J."/>
        </authorList>
    </citation>
    <scope>NUCLEOTIDE SEQUENCE [LARGE SCALE GENOMIC DNA]</scope>
    <source>
        <strain evidence="1 2">2285-97</strain>
    </source>
</reference>
<dbReference type="EMBL" id="AEUZ02000001">
    <property type="protein sequence ID" value="EHJ56735.1"/>
    <property type="molecule type" value="Genomic_DNA"/>
</dbReference>
<protein>
    <submittedName>
        <fullName evidence="1">Uncharacterized protein</fullName>
    </submittedName>
</protein>
<name>G5KD32_9STRE</name>
<sequence>MVLTDVVVESYQYVDLVIQNGFDNTSQTVSFYRFNNGTQKSNIKKYNVDIKYHNSTNNTTNIIENRTIDGQSLKSGEIEILLKIKLSDPKIKSYFKDSIPDYKQNIEIVIYSKHEKCKIDIPYLSSIRKFNRSLGGNGVPIDKPIVPVLELIDPYKRDYSFIIDQTLMEGNNYFKFNILVDKASLITYKLSLTDDKGKIILSKQQKVPIQIRFPQYKLFSPYKDDIYHYMINNKLKESNIDEVKFRKPDLVNSINKTKVEYNFQK</sequence>
<comment type="caution">
    <text evidence="1">The sequence shown here is derived from an EMBL/GenBank/DDBJ whole genome shotgun (WGS) entry which is preliminary data.</text>
</comment>
<accession>G5KD32</accession>